<dbReference type="InterPro" id="IPR013830">
    <property type="entry name" value="SGNH_hydro"/>
</dbReference>
<organism evidence="3 4">
    <name type="scientific">Hymenoscyphus fraxineus</name>
    <dbReference type="NCBI Taxonomy" id="746836"/>
    <lineage>
        <taxon>Eukaryota</taxon>
        <taxon>Fungi</taxon>
        <taxon>Dikarya</taxon>
        <taxon>Ascomycota</taxon>
        <taxon>Pezizomycotina</taxon>
        <taxon>Leotiomycetes</taxon>
        <taxon>Helotiales</taxon>
        <taxon>Helotiaceae</taxon>
        <taxon>Hymenoscyphus</taxon>
    </lineage>
</organism>
<keyword evidence="4" id="KW-1185">Reference proteome</keyword>
<evidence type="ECO:0000313" key="4">
    <source>
        <dbReference type="Proteomes" id="UP000696280"/>
    </source>
</evidence>
<dbReference type="Pfam" id="PF13472">
    <property type="entry name" value="Lipase_GDSL_2"/>
    <property type="match status" value="1"/>
</dbReference>
<dbReference type="SUPFAM" id="SSF52266">
    <property type="entry name" value="SGNH hydrolase"/>
    <property type="match status" value="1"/>
</dbReference>
<dbReference type="Gene3D" id="3.40.50.1110">
    <property type="entry name" value="SGNH hydrolase"/>
    <property type="match status" value="1"/>
</dbReference>
<dbReference type="GO" id="GO:0004622">
    <property type="term" value="F:phosphatidylcholine lysophospholipase activity"/>
    <property type="evidence" value="ECO:0007669"/>
    <property type="project" value="TreeGrafter"/>
</dbReference>
<keyword evidence="1" id="KW-0732">Signal</keyword>
<proteinExistence type="predicted"/>
<dbReference type="CDD" id="cd01833">
    <property type="entry name" value="XynB_like"/>
    <property type="match status" value="1"/>
</dbReference>
<comment type="caution">
    <text evidence="3">The sequence shown here is derived from an EMBL/GenBank/DDBJ whole genome shotgun (WGS) entry which is preliminary data.</text>
</comment>
<evidence type="ECO:0000256" key="1">
    <source>
        <dbReference type="SAM" id="SignalP"/>
    </source>
</evidence>
<dbReference type="PANTHER" id="PTHR30383:SF31">
    <property type="entry name" value="SGNH HYDROLASE-TYPE ESTERASE DOMAIN-CONTAINING PROTEIN-RELATED"/>
    <property type="match status" value="1"/>
</dbReference>
<feature type="chain" id="PRO_5040226602" description="SGNH hydrolase-type esterase domain-containing protein" evidence="1">
    <location>
        <begin position="20"/>
        <end position="237"/>
    </location>
</feature>
<feature type="domain" description="SGNH hydrolase-type esterase" evidence="2">
    <location>
        <begin position="47"/>
        <end position="221"/>
    </location>
</feature>
<evidence type="ECO:0000259" key="2">
    <source>
        <dbReference type="Pfam" id="PF13472"/>
    </source>
</evidence>
<dbReference type="PANTHER" id="PTHR30383">
    <property type="entry name" value="THIOESTERASE 1/PROTEASE 1/LYSOPHOSPHOLIPASE L1"/>
    <property type="match status" value="1"/>
</dbReference>
<dbReference type="AlphaFoldDB" id="A0A9N9KXA4"/>
<accession>A0A9N9KXA4</accession>
<feature type="signal peptide" evidence="1">
    <location>
        <begin position="1"/>
        <end position="19"/>
    </location>
</feature>
<protein>
    <recommendedName>
        <fullName evidence="2">SGNH hydrolase-type esterase domain-containing protein</fullName>
    </recommendedName>
</protein>
<gene>
    <name evidence="3" type="ORF">HYFRA_00005919</name>
</gene>
<sequence length="237" mass="26071">MHYFRTLLATSFLLPVLPAQPTFDTNLENFPTVSDGHKDAPLRIMPLGASITQGMQSTDGNGYRNWLRLFMVSKGREVDMVGSKKDGNMTDNDNEGHPGFTISEVYGAWNKSAGLRPNLVLVNAGTNDCIQSKDTKHAGVRMKALIDDIFKKVPETTVILSTLVPSRDNGACARNISTQFRELVKSKHYRNARLGLADIESSLKLSDLADGTHPNDGGYKIFAGVWCTAIDKLQDKI</sequence>
<dbReference type="InterPro" id="IPR051532">
    <property type="entry name" value="Ester_Hydrolysis_Enzymes"/>
</dbReference>
<dbReference type="EMBL" id="CAJVRL010000056">
    <property type="protein sequence ID" value="CAG8954298.1"/>
    <property type="molecule type" value="Genomic_DNA"/>
</dbReference>
<reference evidence="3" key="1">
    <citation type="submission" date="2021-07" db="EMBL/GenBank/DDBJ databases">
        <authorList>
            <person name="Durling M."/>
        </authorList>
    </citation>
    <scope>NUCLEOTIDE SEQUENCE</scope>
</reference>
<name>A0A9N9KXA4_9HELO</name>
<dbReference type="Proteomes" id="UP000696280">
    <property type="component" value="Unassembled WGS sequence"/>
</dbReference>
<evidence type="ECO:0000313" key="3">
    <source>
        <dbReference type="EMBL" id="CAG8954298.1"/>
    </source>
</evidence>
<dbReference type="InterPro" id="IPR036514">
    <property type="entry name" value="SGNH_hydro_sf"/>
</dbReference>
<dbReference type="OrthoDB" id="3915838at2759"/>